<keyword evidence="7" id="KW-1185">Reference proteome</keyword>
<dbReference type="STRING" id="670483.S7PTQ3"/>
<feature type="active site" evidence="3">
    <location>
        <position position="226"/>
    </location>
</feature>
<dbReference type="HOGENOM" id="CLU_019364_1_0_1"/>
<feature type="transmembrane region" description="Helical" evidence="4">
    <location>
        <begin position="12"/>
        <end position="34"/>
    </location>
</feature>
<dbReference type="EMBL" id="KB469314">
    <property type="protein sequence ID" value="EPQ50712.1"/>
    <property type="molecule type" value="Genomic_DNA"/>
</dbReference>
<dbReference type="InterPro" id="IPR013094">
    <property type="entry name" value="AB_hydrolase_3"/>
</dbReference>
<dbReference type="GeneID" id="19306716"/>
<dbReference type="OrthoDB" id="2152029at2759"/>
<dbReference type="GO" id="GO:0016787">
    <property type="term" value="F:hydrolase activity"/>
    <property type="evidence" value="ECO:0007669"/>
    <property type="project" value="UniProtKB-KW"/>
</dbReference>
<evidence type="ECO:0000313" key="6">
    <source>
        <dbReference type="EMBL" id="EPQ50712.1"/>
    </source>
</evidence>
<comment type="similarity">
    <text evidence="1">Belongs to the 'GDXG' lipolytic enzyme family.</text>
</comment>
<dbReference type="RefSeq" id="XP_007870830.1">
    <property type="nucleotide sequence ID" value="XM_007872639.1"/>
</dbReference>
<keyword evidence="4" id="KW-0472">Membrane</keyword>
<dbReference type="InterPro" id="IPR033140">
    <property type="entry name" value="Lipase_GDXG_put_SER_AS"/>
</dbReference>
<gene>
    <name evidence="6" type="ORF">GLOTRDRAFT_50197</name>
</gene>
<protein>
    <submittedName>
        <fullName evidence="6">Alpha/beta-hydrolase</fullName>
    </submittedName>
</protein>
<keyword evidence="2 6" id="KW-0378">Hydrolase</keyword>
<sequence>MAPLYTYQPFKAAYFAYFALSLLVKVPLWSIYYLPCRNRQRASWDLRRALIVKVAQSLSAFPIKVNLRQKVDPGKTYENAQFAWIEPVDDSLVVGRLREYATNAGVSPARISGYWIFKPGFQFEGGGPPKAVEDEKTVLHFHGGGFTTGSANPNFITSNITKGILQYSHILKRTFGVEYRLASSPPDTVEIENPFPAAILDALATYRYLVQEMGFKPENIIVAGDSAGGHIAQVLVRYLMENHIASLPPPGYLVLISTVLDLSFSRNVHGSSDERKRFTDIFNPHKPLREVMAYSTSSILGKLSEEQAKIDPFLSPISPHMQPTKGIFRGFPSAYVVAGGAERLCDDSEVLVEMMREDGVKVVRDIPSDAIHDFLSFHWHEPERTQTLIRISRWVDEL</sequence>
<reference evidence="6 7" key="1">
    <citation type="journal article" date="2012" name="Science">
        <title>The Paleozoic origin of enzymatic lignin decomposition reconstructed from 31 fungal genomes.</title>
        <authorList>
            <person name="Floudas D."/>
            <person name="Binder M."/>
            <person name="Riley R."/>
            <person name="Barry K."/>
            <person name="Blanchette R.A."/>
            <person name="Henrissat B."/>
            <person name="Martinez A.T."/>
            <person name="Otillar R."/>
            <person name="Spatafora J.W."/>
            <person name="Yadav J.S."/>
            <person name="Aerts A."/>
            <person name="Benoit I."/>
            <person name="Boyd A."/>
            <person name="Carlson A."/>
            <person name="Copeland A."/>
            <person name="Coutinho P.M."/>
            <person name="de Vries R.P."/>
            <person name="Ferreira P."/>
            <person name="Findley K."/>
            <person name="Foster B."/>
            <person name="Gaskell J."/>
            <person name="Glotzer D."/>
            <person name="Gorecki P."/>
            <person name="Heitman J."/>
            <person name="Hesse C."/>
            <person name="Hori C."/>
            <person name="Igarashi K."/>
            <person name="Jurgens J.A."/>
            <person name="Kallen N."/>
            <person name="Kersten P."/>
            <person name="Kohler A."/>
            <person name="Kuees U."/>
            <person name="Kumar T.K.A."/>
            <person name="Kuo A."/>
            <person name="LaButti K."/>
            <person name="Larrondo L.F."/>
            <person name="Lindquist E."/>
            <person name="Ling A."/>
            <person name="Lombard V."/>
            <person name="Lucas S."/>
            <person name="Lundell T."/>
            <person name="Martin R."/>
            <person name="McLaughlin D.J."/>
            <person name="Morgenstern I."/>
            <person name="Morin E."/>
            <person name="Murat C."/>
            <person name="Nagy L.G."/>
            <person name="Nolan M."/>
            <person name="Ohm R.A."/>
            <person name="Patyshakuliyeva A."/>
            <person name="Rokas A."/>
            <person name="Ruiz-Duenas F.J."/>
            <person name="Sabat G."/>
            <person name="Salamov A."/>
            <person name="Samejima M."/>
            <person name="Schmutz J."/>
            <person name="Slot J.C."/>
            <person name="St John F."/>
            <person name="Stenlid J."/>
            <person name="Sun H."/>
            <person name="Sun S."/>
            <person name="Syed K."/>
            <person name="Tsang A."/>
            <person name="Wiebenga A."/>
            <person name="Young D."/>
            <person name="Pisabarro A."/>
            <person name="Eastwood D.C."/>
            <person name="Martin F."/>
            <person name="Cullen D."/>
            <person name="Grigoriev I.V."/>
            <person name="Hibbett D.S."/>
        </authorList>
    </citation>
    <scope>NUCLEOTIDE SEQUENCE [LARGE SCALE GENOMIC DNA]</scope>
    <source>
        <strain evidence="6 7">ATCC 11539</strain>
    </source>
</reference>
<organism evidence="6 7">
    <name type="scientific">Gloeophyllum trabeum (strain ATCC 11539 / FP-39264 / Madison 617)</name>
    <name type="common">Brown rot fungus</name>
    <dbReference type="NCBI Taxonomy" id="670483"/>
    <lineage>
        <taxon>Eukaryota</taxon>
        <taxon>Fungi</taxon>
        <taxon>Dikarya</taxon>
        <taxon>Basidiomycota</taxon>
        <taxon>Agaricomycotina</taxon>
        <taxon>Agaricomycetes</taxon>
        <taxon>Gloeophyllales</taxon>
        <taxon>Gloeophyllaceae</taxon>
        <taxon>Gloeophyllum</taxon>
    </lineage>
</organism>
<dbReference type="KEGG" id="gtr:GLOTRDRAFT_50197"/>
<dbReference type="SUPFAM" id="SSF53474">
    <property type="entry name" value="alpha/beta-Hydrolases"/>
    <property type="match status" value="1"/>
</dbReference>
<dbReference type="AlphaFoldDB" id="S7PTQ3"/>
<evidence type="ECO:0000256" key="4">
    <source>
        <dbReference type="SAM" id="Phobius"/>
    </source>
</evidence>
<dbReference type="OMA" id="SEGCPHD"/>
<evidence type="ECO:0000313" key="7">
    <source>
        <dbReference type="Proteomes" id="UP000030669"/>
    </source>
</evidence>
<evidence type="ECO:0000256" key="1">
    <source>
        <dbReference type="ARBA" id="ARBA00010515"/>
    </source>
</evidence>
<dbReference type="InterPro" id="IPR029058">
    <property type="entry name" value="AB_hydrolase_fold"/>
</dbReference>
<evidence type="ECO:0000256" key="2">
    <source>
        <dbReference type="ARBA" id="ARBA00022801"/>
    </source>
</evidence>
<dbReference type="InterPro" id="IPR050300">
    <property type="entry name" value="GDXG_lipolytic_enzyme"/>
</dbReference>
<accession>S7PTQ3</accession>
<dbReference type="Proteomes" id="UP000030669">
    <property type="component" value="Unassembled WGS sequence"/>
</dbReference>
<proteinExistence type="inferred from homology"/>
<dbReference type="eggNOG" id="KOG1515">
    <property type="taxonomic scope" value="Eukaryota"/>
</dbReference>
<evidence type="ECO:0000256" key="3">
    <source>
        <dbReference type="PROSITE-ProRule" id="PRU10038"/>
    </source>
</evidence>
<keyword evidence="4" id="KW-1133">Transmembrane helix</keyword>
<dbReference type="Pfam" id="PF07859">
    <property type="entry name" value="Abhydrolase_3"/>
    <property type="match status" value="1"/>
</dbReference>
<dbReference type="Gene3D" id="3.40.50.1820">
    <property type="entry name" value="alpha/beta hydrolase"/>
    <property type="match status" value="1"/>
</dbReference>
<feature type="domain" description="Alpha/beta hydrolase fold-3" evidence="5">
    <location>
        <begin position="138"/>
        <end position="375"/>
    </location>
</feature>
<dbReference type="PANTHER" id="PTHR48081">
    <property type="entry name" value="AB HYDROLASE SUPERFAMILY PROTEIN C4A8.06C"/>
    <property type="match status" value="1"/>
</dbReference>
<name>S7PTQ3_GLOTA</name>
<keyword evidence="4" id="KW-0812">Transmembrane</keyword>
<dbReference type="PROSITE" id="PS01174">
    <property type="entry name" value="LIPASE_GDXG_SER"/>
    <property type="match status" value="1"/>
</dbReference>
<evidence type="ECO:0000259" key="5">
    <source>
        <dbReference type="Pfam" id="PF07859"/>
    </source>
</evidence>
<dbReference type="PANTHER" id="PTHR48081:SF26">
    <property type="entry name" value="ALPHA_BETA HYDROLASE FOLD-3 DOMAIN-CONTAINING PROTEIN"/>
    <property type="match status" value="1"/>
</dbReference>